<evidence type="ECO:0000256" key="11">
    <source>
        <dbReference type="ARBA" id="ARBA00023136"/>
    </source>
</evidence>
<keyword evidence="10" id="KW-0408">Iron</keyword>
<gene>
    <name evidence="15" type="ORF">CJP73_13550</name>
</gene>
<organism evidence="15 16">
    <name type="scientific">Neopusillimonas maritima</name>
    <dbReference type="NCBI Taxonomy" id="2026239"/>
    <lineage>
        <taxon>Bacteria</taxon>
        <taxon>Pseudomonadati</taxon>
        <taxon>Pseudomonadota</taxon>
        <taxon>Betaproteobacteria</taxon>
        <taxon>Burkholderiales</taxon>
        <taxon>Alcaligenaceae</taxon>
        <taxon>Neopusillimonas</taxon>
    </lineage>
</organism>
<evidence type="ECO:0000256" key="13">
    <source>
        <dbReference type="SAM" id="Phobius"/>
    </source>
</evidence>
<evidence type="ECO:0000256" key="5">
    <source>
        <dbReference type="ARBA" id="ARBA00022617"/>
    </source>
</evidence>
<keyword evidence="6 13" id="KW-0812">Transmembrane</keyword>
<keyword evidence="4" id="KW-1003">Cell membrane</keyword>
<keyword evidence="3" id="KW-0813">Transport</keyword>
<sequence length="178" mass="20142">MSCTQLCDSPERYGLVSRVLHWGMALVLLWQFTSVIIHTLFEKTGIDKFFWGTHKSVGSLLMVLILLRVLWALANMRKRPPAVSKWSITGHVVLYILMFAIPVIALIRQYGSGKAFSPFGIPLMPGFDETDKIEWMIDLGGNFHGLLGWTLLAAALGHAAAVLWHYLRGDRYVLERMK</sequence>
<dbReference type="InterPro" id="IPR052168">
    <property type="entry name" value="Cytochrome_b561_oxidase"/>
</dbReference>
<evidence type="ECO:0000313" key="16">
    <source>
        <dbReference type="Proteomes" id="UP000266206"/>
    </source>
</evidence>
<dbReference type="Proteomes" id="UP000266206">
    <property type="component" value="Unassembled WGS sequence"/>
</dbReference>
<feature type="transmembrane region" description="Helical" evidence="13">
    <location>
        <begin position="19"/>
        <end position="41"/>
    </location>
</feature>
<dbReference type="EMBL" id="NQYH01000014">
    <property type="protein sequence ID" value="RIY39632.1"/>
    <property type="molecule type" value="Genomic_DNA"/>
</dbReference>
<dbReference type="Pfam" id="PF01292">
    <property type="entry name" value="Ni_hydr_CYTB"/>
    <property type="match status" value="1"/>
</dbReference>
<dbReference type="GO" id="GO:0046872">
    <property type="term" value="F:metal ion binding"/>
    <property type="evidence" value="ECO:0007669"/>
    <property type="project" value="UniProtKB-KW"/>
</dbReference>
<feature type="transmembrane region" description="Helical" evidence="13">
    <location>
        <begin position="146"/>
        <end position="167"/>
    </location>
</feature>
<accession>A0A3A1YNA2</accession>
<evidence type="ECO:0000256" key="2">
    <source>
        <dbReference type="ARBA" id="ARBA00004651"/>
    </source>
</evidence>
<dbReference type="GO" id="GO:0009055">
    <property type="term" value="F:electron transfer activity"/>
    <property type="evidence" value="ECO:0007669"/>
    <property type="project" value="InterPro"/>
</dbReference>
<dbReference type="GO" id="GO:0020037">
    <property type="term" value="F:heme binding"/>
    <property type="evidence" value="ECO:0007669"/>
    <property type="project" value="TreeGrafter"/>
</dbReference>
<keyword evidence="8" id="KW-0249">Electron transport</keyword>
<dbReference type="GO" id="GO:0005886">
    <property type="term" value="C:plasma membrane"/>
    <property type="evidence" value="ECO:0007669"/>
    <property type="project" value="UniProtKB-SubCell"/>
</dbReference>
<dbReference type="GO" id="GO:0022904">
    <property type="term" value="P:respiratory electron transport chain"/>
    <property type="evidence" value="ECO:0007669"/>
    <property type="project" value="InterPro"/>
</dbReference>
<evidence type="ECO:0000256" key="8">
    <source>
        <dbReference type="ARBA" id="ARBA00022982"/>
    </source>
</evidence>
<keyword evidence="11 13" id="KW-0472">Membrane</keyword>
<comment type="similarity">
    <text evidence="12">Belongs to the cytochrome b561 family.</text>
</comment>
<evidence type="ECO:0000256" key="10">
    <source>
        <dbReference type="ARBA" id="ARBA00023004"/>
    </source>
</evidence>
<comment type="subcellular location">
    <subcellularLocation>
        <location evidence="2">Cell membrane</location>
        <topology evidence="2">Multi-pass membrane protein</topology>
    </subcellularLocation>
</comment>
<reference evidence="15 16" key="1">
    <citation type="submission" date="2017-08" db="EMBL/GenBank/DDBJ databases">
        <title>Pusillimonas indicus sp. nov., a member of the family Alcaligenaceae isolated from surface seawater.</title>
        <authorList>
            <person name="Li J."/>
        </authorList>
    </citation>
    <scope>NUCLEOTIDE SEQUENCE [LARGE SCALE GENOMIC DNA]</scope>
    <source>
        <strain evidence="15 16">L52-1-41</strain>
    </source>
</reference>
<dbReference type="AlphaFoldDB" id="A0A3A1YNA2"/>
<dbReference type="PANTHER" id="PTHR30529:SF1">
    <property type="entry name" value="CYTOCHROME B561 HOMOLOG 2"/>
    <property type="match status" value="1"/>
</dbReference>
<dbReference type="OrthoDB" id="8536275at2"/>
<evidence type="ECO:0000256" key="6">
    <source>
        <dbReference type="ARBA" id="ARBA00022692"/>
    </source>
</evidence>
<evidence type="ECO:0000256" key="9">
    <source>
        <dbReference type="ARBA" id="ARBA00022989"/>
    </source>
</evidence>
<proteinExistence type="inferred from homology"/>
<feature type="transmembrane region" description="Helical" evidence="13">
    <location>
        <begin position="86"/>
        <end position="107"/>
    </location>
</feature>
<dbReference type="InterPro" id="IPR016174">
    <property type="entry name" value="Di-haem_cyt_TM"/>
</dbReference>
<evidence type="ECO:0000256" key="3">
    <source>
        <dbReference type="ARBA" id="ARBA00022448"/>
    </source>
</evidence>
<keyword evidence="5" id="KW-0349">Heme</keyword>
<feature type="transmembrane region" description="Helical" evidence="13">
    <location>
        <begin position="56"/>
        <end position="74"/>
    </location>
</feature>
<keyword evidence="7" id="KW-0479">Metal-binding</keyword>
<comment type="cofactor">
    <cofactor evidence="1">
        <name>heme b</name>
        <dbReference type="ChEBI" id="CHEBI:60344"/>
    </cofactor>
</comment>
<feature type="domain" description="Cytochrome b561 bacterial/Ni-hydrogenase" evidence="14">
    <location>
        <begin position="12"/>
        <end position="177"/>
    </location>
</feature>
<dbReference type="InterPro" id="IPR011577">
    <property type="entry name" value="Cyt_b561_bac/Ni-Hgenase"/>
</dbReference>
<evidence type="ECO:0000256" key="7">
    <source>
        <dbReference type="ARBA" id="ARBA00022723"/>
    </source>
</evidence>
<evidence type="ECO:0000256" key="1">
    <source>
        <dbReference type="ARBA" id="ARBA00001970"/>
    </source>
</evidence>
<protein>
    <submittedName>
        <fullName evidence="15">Cytochrome B</fullName>
    </submittedName>
</protein>
<evidence type="ECO:0000313" key="15">
    <source>
        <dbReference type="EMBL" id="RIY39632.1"/>
    </source>
</evidence>
<evidence type="ECO:0000259" key="14">
    <source>
        <dbReference type="Pfam" id="PF01292"/>
    </source>
</evidence>
<evidence type="ECO:0000256" key="12">
    <source>
        <dbReference type="ARBA" id="ARBA00037975"/>
    </source>
</evidence>
<keyword evidence="9 13" id="KW-1133">Transmembrane helix</keyword>
<evidence type="ECO:0000256" key="4">
    <source>
        <dbReference type="ARBA" id="ARBA00022475"/>
    </source>
</evidence>
<dbReference type="RefSeq" id="WP_119516789.1">
    <property type="nucleotide sequence ID" value="NZ_NQYH01000014.1"/>
</dbReference>
<dbReference type="SUPFAM" id="SSF81342">
    <property type="entry name" value="Transmembrane di-heme cytochromes"/>
    <property type="match status" value="1"/>
</dbReference>
<dbReference type="PANTHER" id="PTHR30529">
    <property type="entry name" value="CYTOCHROME B561"/>
    <property type="match status" value="1"/>
</dbReference>
<name>A0A3A1YNA2_9BURK</name>
<comment type="caution">
    <text evidence="15">The sequence shown here is derived from an EMBL/GenBank/DDBJ whole genome shotgun (WGS) entry which is preliminary data.</text>
</comment>